<evidence type="ECO:0000256" key="1">
    <source>
        <dbReference type="SAM" id="Phobius"/>
    </source>
</evidence>
<reference evidence="3 4" key="1">
    <citation type="submission" date="2020-01" db="EMBL/GenBank/DDBJ databases">
        <title>Investigation of new actinobacteria for the biodesulphurisation of diesel fuel.</title>
        <authorList>
            <person name="Athi Narayanan S.M."/>
        </authorList>
    </citation>
    <scope>NUCLEOTIDE SEQUENCE [LARGE SCALE GENOMIC DNA]</scope>
    <source>
        <strain evidence="3 4">213E</strain>
    </source>
</reference>
<keyword evidence="1" id="KW-0472">Membrane</keyword>
<keyword evidence="4" id="KW-1185">Reference proteome</keyword>
<dbReference type="RefSeq" id="WP_059037532.1">
    <property type="nucleotide sequence ID" value="NZ_JAADZU010000034.1"/>
</dbReference>
<keyword evidence="2" id="KW-0732">Signal</keyword>
<accession>A0A7K3LRU6</accession>
<proteinExistence type="predicted"/>
<dbReference type="PANTHER" id="PTHR40761">
    <property type="entry name" value="CONSERVED INTEGRAL MEMBRANE ALANINE VALINE AND LEUCINE RICH PROTEIN-RELATED"/>
    <property type="match status" value="1"/>
</dbReference>
<comment type="caution">
    <text evidence="3">The sequence shown here is derived from an EMBL/GenBank/DDBJ whole genome shotgun (WGS) entry which is preliminary data.</text>
</comment>
<feature type="transmembrane region" description="Helical" evidence="1">
    <location>
        <begin position="58"/>
        <end position="91"/>
    </location>
</feature>
<feature type="transmembrane region" description="Helical" evidence="1">
    <location>
        <begin position="103"/>
        <end position="120"/>
    </location>
</feature>
<dbReference type="EMBL" id="JAADZU010000034">
    <property type="protein sequence ID" value="NDK90277.1"/>
    <property type="molecule type" value="Genomic_DNA"/>
</dbReference>
<protein>
    <recommendedName>
        <fullName evidence="5">DMT family transporter</fullName>
    </recommendedName>
</protein>
<dbReference type="PANTHER" id="PTHR40761:SF1">
    <property type="entry name" value="CONSERVED INTEGRAL MEMBRANE ALANINE VALINE AND LEUCINE RICH PROTEIN-RELATED"/>
    <property type="match status" value="1"/>
</dbReference>
<feature type="signal peptide" evidence="2">
    <location>
        <begin position="1"/>
        <end position="24"/>
    </location>
</feature>
<feature type="chain" id="PRO_5029761693" description="DMT family transporter" evidence="2">
    <location>
        <begin position="25"/>
        <end position="298"/>
    </location>
</feature>
<dbReference type="NCBIfam" id="NF038012">
    <property type="entry name" value="DMT_1"/>
    <property type="match status" value="1"/>
</dbReference>
<organism evidence="3 4">
    <name type="scientific">Gordonia desulfuricans</name>
    <dbReference type="NCBI Taxonomy" id="89051"/>
    <lineage>
        <taxon>Bacteria</taxon>
        <taxon>Bacillati</taxon>
        <taxon>Actinomycetota</taxon>
        <taxon>Actinomycetes</taxon>
        <taxon>Mycobacteriales</taxon>
        <taxon>Gordoniaceae</taxon>
        <taxon>Gordonia</taxon>
    </lineage>
</organism>
<evidence type="ECO:0000313" key="3">
    <source>
        <dbReference type="EMBL" id="NDK90277.1"/>
    </source>
</evidence>
<sequence>MTVLAIALSLVAAFLFAIASVLQAKGTQGISDDESLGAGFFVTLARRKTWVAGLVADILAFIVQAAALAVGSLMLVQPLLVTTLLFALPLAAMTARRRLTGREWFWAGALSISLVVFIALGQPSEGIEHPPFSAWGVPLAVVIPVVAVCVIVGSRLPHGTWRSLTLAVAAGVLLGISAPLTKTGIAAFDDGLLAGARSWEFWAMAVTATLGTLWQQSSYQAGDVQTSLPTVTVLKPIIAMALGLTIYQETLGIDSTGEILVIIALSVMILATIMLGRLSAPEPEATAPQLSTAVEATR</sequence>
<dbReference type="AlphaFoldDB" id="A0A7K3LRU6"/>
<feature type="transmembrane region" description="Helical" evidence="1">
    <location>
        <begin position="259"/>
        <end position="280"/>
    </location>
</feature>
<feature type="transmembrane region" description="Helical" evidence="1">
    <location>
        <begin position="164"/>
        <end position="188"/>
    </location>
</feature>
<feature type="transmembrane region" description="Helical" evidence="1">
    <location>
        <begin position="226"/>
        <end position="247"/>
    </location>
</feature>
<keyword evidence="1" id="KW-1133">Transmembrane helix</keyword>
<evidence type="ECO:0000313" key="4">
    <source>
        <dbReference type="Proteomes" id="UP000466307"/>
    </source>
</evidence>
<evidence type="ECO:0008006" key="5">
    <source>
        <dbReference type="Google" id="ProtNLM"/>
    </source>
</evidence>
<dbReference type="Proteomes" id="UP000466307">
    <property type="component" value="Unassembled WGS sequence"/>
</dbReference>
<gene>
    <name evidence="3" type="ORF">GYA93_11890</name>
</gene>
<keyword evidence="1" id="KW-0812">Transmembrane</keyword>
<evidence type="ECO:0000256" key="2">
    <source>
        <dbReference type="SAM" id="SignalP"/>
    </source>
</evidence>
<feature type="transmembrane region" description="Helical" evidence="1">
    <location>
        <begin position="132"/>
        <end position="152"/>
    </location>
</feature>
<name>A0A7K3LRU6_9ACTN</name>